<dbReference type="GO" id="GO:0000271">
    <property type="term" value="P:polysaccharide biosynthetic process"/>
    <property type="evidence" value="ECO:0007669"/>
    <property type="project" value="TreeGrafter"/>
</dbReference>
<evidence type="ECO:0000256" key="6">
    <source>
        <dbReference type="RuleBase" id="RU004508"/>
    </source>
</evidence>
<dbReference type="InterPro" id="IPR000653">
    <property type="entry name" value="DegT/StrS_aminotransferase"/>
</dbReference>
<evidence type="ECO:0000256" key="4">
    <source>
        <dbReference type="ARBA" id="ARBA00022898"/>
    </source>
</evidence>
<gene>
    <name evidence="7" type="ordered locus">LS215_0628</name>
</gene>
<dbReference type="PIRSF" id="PIRSF000390">
    <property type="entry name" value="PLP_StrS"/>
    <property type="match status" value="1"/>
</dbReference>
<dbReference type="Gene3D" id="3.40.640.10">
    <property type="entry name" value="Type I PLP-dependent aspartate aminotransferase-like (Major domain)"/>
    <property type="match status" value="1"/>
</dbReference>
<evidence type="ECO:0000256" key="1">
    <source>
        <dbReference type="ARBA" id="ARBA00001933"/>
    </source>
</evidence>
<dbReference type="Gene3D" id="3.90.1150.10">
    <property type="entry name" value="Aspartate Aminotransferase, domain 1"/>
    <property type="match status" value="1"/>
</dbReference>
<dbReference type="PANTHER" id="PTHR30244">
    <property type="entry name" value="TRANSAMINASE"/>
    <property type="match status" value="1"/>
</dbReference>
<reference evidence="7 8" key="1">
    <citation type="journal article" date="2009" name="Proc. Natl. Acad. Sci. U.S.A.">
        <title>Biogeography of the Sulfolobus islandicus pan-genome.</title>
        <authorList>
            <person name="Reno M.L."/>
            <person name="Held N.L."/>
            <person name="Fields C.J."/>
            <person name="Burke P.V."/>
            <person name="Whitaker R.J."/>
        </authorList>
    </citation>
    <scope>NUCLEOTIDE SEQUENCE [LARGE SCALE GENOMIC DNA]</scope>
    <source>
        <strain evidence="8">L.S.2.15 / Lassen #1</strain>
    </source>
</reference>
<dbReference type="GeneID" id="7798795"/>
<dbReference type="RefSeq" id="WP_012713129.1">
    <property type="nucleotide sequence ID" value="NC_012589.1"/>
</dbReference>
<evidence type="ECO:0000313" key="7">
    <source>
        <dbReference type="EMBL" id="ACP34715.1"/>
    </source>
</evidence>
<dbReference type="PANTHER" id="PTHR30244:SF34">
    <property type="entry name" value="DTDP-4-AMINO-4,6-DIDEOXYGALACTOSE TRANSAMINASE"/>
    <property type="match status" value="1"/>
</dbReference>
<dbReference type="EMBL" id="CP001399">
    <property type="protein sequence ID" value="ACP34715.1"/>
    <property type="molecule type" value="Genomic_DNA"/>
</dbReference>
<dbReference type="FunFam" id="3.40.640.10:FF:000090">
    <property type="entry name" value="Pyridoxal phosphate-dependent aminotransferase"/>
    <property type="match status" value="1"/>
</dbReference>
<dbReference type="Pfam" id="PF01041">
    <property type="entry name" value="DegT_DnrJ_EryC1"/>
    <property type="match status" value="1"/>
</dbReference>
<keyword evidence="4 6" id="KW-0663">Pyridoxal phosphate</keyword>
<proteinExistence type="inferred from homology"/>
<evidence type="ECO:0000256" key="3">
    <source>
        <dbReference type="ARBA" id="ARBA00022679"/>
    </source>
</evidence>
<keyword evidence="2 7" id="KW-0032">Aminotransferase</keyword>
<protein>
    <submittedName>
        <fullName evidence="7">DegT/DnrJ/EryC1/StrS aminotransferase</fullName>
        <ecNumber evidence="7">2.6.1.50</ecNumber>
    </submittedName>
</protein>
<evidence type="ECO:0000256" key="5">
    <source>
        <dbReference type="ARBA" id="ARBA00037999"/>
    </source>
</evidence>
<dbReference type="Proteomes" id="UP000001747">
    <property type="component" value="Chromosome"/>
</dbReference>
<keyword evidence="3 7" id="KW-0808">Transferase</keyword>
<comment type="similarity">
    <text evidence="5 6">Belongs to the DegT/DnrJ/EryC1 family.</text>
</comment>
<dbReference type="SUPFAM" id="SSF53383">
    <property type="entry name" value="PLP-dependent transferases"/>
    <property type="match status" value="1"/>
</dbReference>
<dbReference type="AlphaFoldDB" id="C3MM92"/>
<dbReference type="GO" id="GO:0047310">
    <property type="term" value="F:glutamine-scyllo-inositol transaminase activity"/>
    <property type="evidence" value="ECO:0007669"/>
    <property type="project" value="UniProtKB-EC"/>
</dbReference>
<name>C3MM92_SACI2</name>
<sequence length="368" mass="41823">MIPVYKPEIGKEEEEEVLKVIRSGWISSASPAVREFEEKFSAYIGRKYGVATSNGTTALHLAVTALGIKEGDEVIVPDLTFISPVNVVLYNRAIPVIVDVEEENWGLDPEKVRKAITNKTKAIIVVHLYGNPAKVSELKEIAEEKGIYLIEDCAEAHGAEYEGKKVGNFGDIACFSFYANKVITTGEGGMCLTDDEGLYEKMQILRDHGMTKEKRYWHEVVGYNYRMTGLQAALGLAQLKKIDKFIERKREIARLYQELLEDVVTVQKDPPNGKSIFWLFSILTEKRDELAEYLAKNDVETRKFFYPVHEMPPYRDFAKNDYVVSEKLSKLGLSLPSYLSLSKSETSFISEKIIGFFKGLKHEQWDQH</sequence>
<dbReference type="InterPro" id="IPR015422">
    <property type="entry name" value="PyrdxlP-dep_Trfase_small"/>
</dbReference>
<dbReference type="KEGG" id="sis:LS215_0628"/>
<dbReference type="InterPro" id="IPR015421">
    <property type="entry name" value="PyrdxlP-dep_Trfase_major"/>
</dbReference>
<organism evidence="7 8">
    <name type="scientific">Saccharolobus islandicus (strain L.S.2.15 / Lassen #1)</name>
    <name type="common">Sulfolobus islandicus</name>
    <dbReference type="NCBI Taxonomy" id="429572"/>
    <lineage>
        <taxon>Archaea</taxon>
        <taxon>Thermoproteota</taxon>
        <taxon>Thermoprotei</taxon>
        <taxon>Sulfolobales</taxon>
        <taxon>Sulfolobaceae</taxon>
        <taxon>Saccharolobus</taxon>
    </lineage>
</organism>
<evidence type="ECO:0000313" key="8">
    <source>
        <dbReference type="Proteomes" id="UP000001747"/>
    </source>
</evidence>
<accession>C3MM92</accession>
<dbReference type="HOGENOM" id="CLU_033332_7_2_2"/>
<evidence type="ECO:0000256" key="2">
    <source>
        <dbReference type="ARBA" id="ARBA00022576"/>
    </source>
</evidence>
<dbReference type="CDD" id="cd00616">
    <property type="entry name" value="AHBA_syn"/>
    <property type="match status" value="1"/>
</dbReference>
<comment type="cofactor">
    <cofactor evidence="1">
        <name>pyridoxal 5'-phosphate</name>
        <dbReference type="ChEBI" id="CHEBI:597326"/>
    </cofactor>
</comment>
<dbReference type="InterPro" id="IPR015424">
    <property type="entry name" value="PyrdxlP-dep_Trfase"/>
</dbReference>
<dbReference type="EC" id="2.6.1.50" evidence="7"/>
<dbReference type="GO" id="GO:0030170">
    <property type="term" value="F:pyridoxal phosphate binding"/>
    <property type="evidence" value="ECO:0007669"/>
    <property type="project" value="TreeGrafter"/>
</dbReference>
<dbReference type="OrthoDB" id="10355at2157"/>